<dbReference type="InterPro" id="IPR052163">
    <property type="entry name" value="DGC-Regulatory_Protein"/>
</dbReference>
<reference evidence="3" key="1">
    <citation type="submission" date="2017-12" db="EMBL/GenBank/DDBJ databases">
        <title>Draft genome sequence of Telmatospirillum siberiense 26-4b1T, an acidotolerant peatland alphaproteobacterium potentially involved in sulfur cycling.</title>
        <authorList>
            <person name="Hausmann B."/>
            <person name="Pjevac P."/>
            <person name="Schreck K."/>
            <person name="Herbold C.W."/>
            <person name="Daims H."/>
            <person name="Wagner M."/>
            <person name="Pester M."/>
            <person name="Loy A."/>
        </authorList>
    </citation>
    <scope>NUCLEOTIDE SEQUENCE [LARGE SCALE GENOMIC DNA]</scope>
    <source>
        <strain evidence="3">26-4b1</strain>
    </source>
</reference>
<dbReference type="Proteomes" id="UP000233293">
    <property type="component" value="Unassembled WGS sequence"/>
</dbReference>
<dbReference type="SMART" id="SM00267">
    <property type="entry name" value="GGDEF"/>
    <property type="match status" value="1"/>
</dbReference>
<keyword evidence="3" id="KW-1185">Reference proteome</keyword>
<dbReference type="SUPFAM" id="SSF55073">
    <property type="entry name" value="Nucleotide cyclase"/>
    <property type="match status" value="1"/>
</dbReference>
<gene>
    <name evidence="2" type="ORF">CWS72_15540</name>
</gene>
<feature type="domain" description="GGDEF" evidence="1">
    <location>
        <begin position="363"/>
        <end position="494"/>
    </location>
</feature>
<protein>
    <recommendedName>
        <fullName evidence="1">GGDEF domain-containing protein</fullName>
    </recommendedName>
</protein>
<dbReference type="InterPro" id="IPR029787">
    <property type="entry name" value="Nucleotide_cyclase"/>
</dbReference>
<dbReference type="Gene3D" id="3.30.70.270">
    <property type="match status" value="1"/>
</dbReference>
<dbReference type="InterPro" id="IPR043128">
    <property type="entry name" value="Rev_trsase/Diguanyl_cyclase"/>
</dbReference>
<evidence type="ECO:0000313" key="2">
    <source>
        <dbReference type="EMBL" id="PKU23680.1"/>
    </source>
</evidence>
<dbReference type="Gene3D" id="3.30.450.20">
    <property type="entry name" value="PAS domain"/>
    <property type="match status" value="1"/>
</dbReference>
<dbReference type="NCBIfam" id="TIGR00254">
    <property type="entry name" value="GGDEF"/>
    <property type="match status" value="1"/>
</dbReference>
<evidence type="ECO:0000313" key="3">
    <source>
        <dbReference type="Proteomes" id="UP000233293"/>
    </source>
</evidence>
<dbReference type="Pfam" id="PF00990">
    <property type="entry name" value="GGDEF"/>
    <property type="match status" value="1"/>
</dbReference>
<organism evidence="2 3">
    <name type="scientific">Telmatospirillum siberiense</name>
    <dbReference type="NCBI Taxonomy" id="382514"/>
    <lineage>
        <taxon>Bacteria</taxon>
        <taxon>Pseudomonadati</taxon>
        <taxon>Pseudomonadota</taxon>
        <taxon>Alphaproteobacteria</taxon>
        <taxon>Rhodospirillales</taxon>
        <taxon>Rhodospirillaceae</taxon>
        <taxon>Telmatospirillum</taxon>
    </lineage>
</organism>
<dbReference type="EMBL" id="PIUM01000018">
    <property type="protein sequence ID" value="PKU23680.1"/>
    <property type="molecule type" value="Genomic_DNA"/>
</dbReference>
<name>A0A2N3PTF2_9PROT</name>
<dbReference type="PANTHER" id="PTHR46663:SF2">
    <property type="entry name" value="GGDEF DOMAIN-CONTAINING PROTEIN"/>
    <property type="match status" value="1"/>
</dbReference>
<dbReference type="PROSITE" id="PS50887">
    <property type="entry name" value="GGDEF"/>
    <property type="match status" value="1"/>
</dbReference>
<dbReference type="AlphaFoldDB" id="A0A2N3PTF2"/>
<comment type="caution">
    <text evidence="2">The sequence shown here is derived from an EMBL/GenBank/DDBJ whole genome shotgun (WGS) entry which is preliminary data.</text>
</comment>
<sequence length="507" mass="53598">MSGMSRVTKGQSHRLITFPGFLMIGAVLGLSLAAIYQSYQRAGDFAAARLASGLAVGENSISRTFDSVSFALGSIAAAFDLARGDDPAAAGALAAEILGISPYIRQILVTDADGRVMLDTARTPGGVSGHIDLASLGLGVQAGGLENHLAIGQALQMRYLSVREAVPSGQWAVPVVLAARRRNGALLNVVAALNPMFFVSVLDTVRAGESVRIAMVRFDGAPLAVSPARDGGAGFAISPQVLGRLAQADHGRVGGSCPFSHCAGFSVFKSSPSYPISLITGMTPDEMESEWLRSDWPTLVSMVLLPFLVAAATWAQGRLISSHLTLAELRRLAHHDPLTGLPNRLLLDDRLEVAIGRAARNQTLLAVIFIDLNGFKQINDSYGHAVGDRILKNVANHLRDCVRLSDTVARMGGDEFIVVLEQIADEREIHRLAAKVAGAVSRPVSLDGIDVAVRASLGIAVYPKDGPDVAALLDKADEAMYRAKPAQGICFYPDTMIAETAAEHPIG</sequence>
<evidence type="ECO:0000259" key="1">
    <source>
        <dbReference type="PROSITE" id="PS50887"/>
    </source>
</evidence>
<proteinExistence type="predicted"/>
<dbReference type="PANTHER" id="PTHR46663">
    <property type="entry name" value="DIGUANYLATE CYCLASE DGCT-RELATED"/>
    <property type="match status" value="1"/>
</dbReference>
<dbReference type="GO" id="GO:0003824">
    <property type="term" value="F:catalytic activity"/>
    <property type="evidence" value="ECO:0007669"/>
    <property type="project" value="UniProtKB-ARBA"/>
</dbReference>
<accession>A0A2N3PTF2</accession>
<dbReference type="FunFam" id="3.30.70.270:FF:000001">
    <property type="entry name" value="Diguanylate cyclase domain protein"/>
    <property type="match status" value="1"/>
</dbReference>
<dbReference type="CDD" id="cd01949">
    <property type="entry name" value="GGDEF"/>
    <property type="match status" value="1"/>
</dbReference>
<dbReference type="InterPro" id="IPR000160">
    <property type="entry name" value="GGDEF_dom"/>
</dbReference>